<proteinExistence type="inferred from homology"/>
<evidence type="ECO:0000256" key="1">
    <source>
        <dbReference type="ARBA" id="ARBA00009437"/>
    </source>
</evidence>
<gene>
    <name evidence="6" type="ORF">NOF55_14215</name>
</gene>
<evidence type="ECO:0000256" key="2">
    <source>
        <dbReference type="ARBA" id="ARBA00023015"/>
    </source>
</evidence>
<dbReference type="GO" id="GO:0005829">
    <property type="term" value="C:cytosol"/>
    <property type="evidence" value="ECO:0007669"/>
    <property type="project" value="TreeGrafter"/>
</dbReference>
<dbReference type="GO" id="GO:0003700">
    <property type="term" value="F:DNA-binding transcription factor activity"/>
    <property type="evidence" value="ECO:0007669"/>
    <property type="project" value="InterPro"/>
</dbReference>
<feature type="domain" description="HTH lysR-type" evidence="5">
    <location>
        <begin position="11"/>
        <end position="68"/>
    </location>
</feature>
<protein>
    <submittedName>
        <fullName evidence="6">LysR family transcriptional regulator</fullName>
    </submittedName>
</protein>
<dbReference type="PRINTS" id="PR00039">
    <property type="entry name" value="HTHLYSR"/>
</dbReference>
<dbReference type="Gene3D" id="1.10.10.10">
    <property type="entry name" value="Winged helix-like DNA-binding domain superfamily/Winged helix DNA-binding domain"/>
    <property type="match status" value="1"/>
</dbReference>
<dbReference type="SUPFAM" id="SSF46785">
    <property type="entry name" value="Winged helix' DNA-binding domain"/>
    <property type="match status" value="1"/>
</dbReference>
<dbReference type="Pfam" id="PF00126">
    <property type="entry name" value="HTH_1"/>
    <property type="match status" value="1"/>
</dbReference>
<dbReference type="GO" id="GO:0003677">
    <property type="term" value="F:DNA binding"/>
    <property type="evidence" value="ECO:0007669"/>
    <property type="project" value="UniProtKB-KW"/>
</dbReference>
<keyword evidence="3" id="KW-0238">DNA-binding</keyword>
<evidence type="ECO:0000313" key="6">
    <source>
        <dbReference type="EMBL" id="MCX8998264.1"/>
    </source>
</evidence>
<accession>A0AAE3N220</accession>
<evidence type="ECO:0000259" key="5">
    <source>
        <dbReference type="PROSITE" id="PS50931"/>
    </source>
</evidence>
<evidence type="ECO:0000313" key="7">
    <source>
        <dbReference type="Proteomes" id="UP001208771"/>
    </source>
</evidence>
<dbReference type="PANTHER" id="PTHR30419">
    <property type="entry name" value="HTH-TYPE TRANSCRIPTIONAL REGULATOR YBHD"/>
    <property type="match status" value="1"/>
</dbReference>
<dbReference type="Gene3D" id="3.40.190.290">
    <property type="match status" value="1"/>
</dbReference>
<dbReference type="SUPFAM" id="SSF53850">
    <property type="entry name" value="Periplasmic binding protein-like II"/>
    <property type="match status" value="1"/>
</dbReference>
<dbReference type="InterPro" id="IPR005119">
    <property type="entry name" value="LysR_subst-bd"/>
</dbReference>
<name>A0AAE3N220_9HYPH</name>
<dbReference type="Pfam" id="PF03466">
    <property type="entry name" value="LysR_substrate"/>
    <property type="match status" value="1"/>
</dbReference>
<evidence type="ECO:0000256" key="3">
    <source>
        <dbReference type="ARBA" id="ARBA00023125"/>
    </source>
</evidence>
<dbReference type="EMBL" id="JANFPI010000004">
    <property type="protein sequence ID" value="MCX8998264.1"/>
    <property type="molecule type" value="Genomic_DNA"/>
</dbReference>
<dbReference type="Proteomes" id="UP001208771">
    <property type="component" value="Unassembled WGS sequence"/>
</dbReference>
<reference evidence="6" key="1">
    <citation type="submission" date="2022-07" db="EMBL/GenBank/DDBJ databases">
        <title>Ectorhizobium quercum gen.nov., sp. nov.</title>
        <authorList>
            <person name="Ma T."/>
            <person name="Li Y."/>
        </authorList>
    </citation>
    <scope>NUCLEOTIDE SEQUENCE</scope>
    <source>
        <strain evidence="6">BDR2-2</strain>
    </source>
</reference>
<comment type="similarity">
    <text evidence="1">Belongs to the LysR transcriptional regulatory family.</text>
</comment>
<dbReference type="InterPro" id="IPR036388">
    <property type="entry name" value="WH-like_DNA-bd_sf"/>
</dbReference>
<keyword evidence="2" id="KW-0805">Transcription regulation</keyword>
<sequence>MAFPLSPLPYLKLSHLRLVAAIAQHGQIQMAAQALTLTQPAASRTLAEIEKLVGAPLFERHPRGMTPTPTGAIMVRRANSMLMEMQDLAHELQGQREGRSGLVQTGAVTGPAVGCFVPAIRRLKAESPHVELRIDVGPSIQLMRGLEEGDYDFIIGRLLPDSDADAFQIVPGKIERVRCLVRRGHPLAGRRHVPLSDLKNHPWIIQERGTPIRQAVEAAFIGKGLSVPADVVATSSLVLMMGLIIDSDMIAPMSMEVAKLMEATSGGVLAVLDLDMPIEVSPYHIITRRDRRLSPAASRLYTLVEEEMTRLRT</sequence>
<keyword evidence="7" id="KW-1185">Reference proteome</keyword>
<dbReference type="InterPro" id="IPR036390">
    <property type="entry name" value="WH_DNA-bd_sf"/>
</dbReference>
<comment type="caution">
    <text evidence="6">The sequence shown here is derived from an EMBL/GenBank/DDBJ whole genome shotgun (WGS) entry which is preliminary data.</text>
</comment>
<evidence type="ECO:0000256" key="4">
    <source>
        <dbReference type="ARBA" id="ARBA00023163"/>
    </source>
</evidence>
<dbReference type="PROSITE" id="PS50931">
    <property type="entry name" value="HTH_LYSR"/>
    <property type="match status" value="1"/>
</dbReference>
<keyword evidence="4" id="KW-0804">Transcription</keyword>
<dbReference type="InterPro" id="IPR000847">
    <property type="entry name" value="LysR_HTH_N"/>
</dbReference>
<dbReference type="RefSeq" id="WP_306412046.1">
    <property type="nucleotide sequence ID" value="NZ_JANFPI010000004.1"/>
</dbReference>
<dbReference type="PANTHER" id="PTHR30419:SF8">
    <property type="entry name" value="NITROGEN ASSIMILATION TRANSCRIPTIONAL ACTIVATOR-RELATED"/>
    <property type="match status" value="1"/>
</dbReference>
<organism evidence="6 7">
    <name type="scientific">Ectorhizobium quercum</name>
    <dbReference type="NCBI Taxonomy" id="2965071"/>
    <lineage>
        <taxon>Bacteria</taxon>
        <taxon>Pseudomonadati</taxon>
        <taxon>Pseudomonadota</taxon>
        <taxon>Alphaproteobacteria</taxon>
        <taxon>Hyphomicrobiales</taxon>
        <taxon>Rhizobiaceae</taxon>
        <taxon>Ectorhizobium</taxon>
    </lineage>
</organism>
<dbReference type="AlphaFoldDB" id="A0AAE3N220"/>
<dbReference type="InterPro" id="IPR050950">
    <property type="entry name" value="HTH-type_LysR_regulators"/>
</dbReference>